<feature type="active site" description="Charge relay system" evidence="6">
    <location>
        <position position="201"/>
    </location>
</feature>
<evidence type="ECO:0000256" key="1">
    <source>
        <dbReference type="ARBA" id="ARBA00010233"/>
    </source>
</evidence>
<dbReference type="PANTHER" id="PTHR30237:SF2">
    <property type="entry name" value="MUREIN TETRAPEPTIDE CARBOXYPEPTIDASE"/>
    <property type="match status" value="1"/>
</dbReference>
<dbReference type="PANTHER" id="PTHR30237">
    <property type="entry name" value="MURAMOYLTETRAPEPTIDE CARBOXYPEPTIDASE"/>
    <property type="match status" value="1"/>
</dbReference>
<evidence type="ECO:0000256" key="6">
    <source>
        <dbReference type="PIRSR" id="PIRSR028757-1"/>
    </source>
</evidence>
<dbReference type="CDD" id="cd07025">
    <property type="entry name" value="Peptidase_S66"/>
    <property type="match status" value="1"/>
</dbReference>
<dbReference type="PIRSF" id="PIRSF028757">
    <property type="entry name" value="LD-carboxypeptidase"/>
    <property type="match status" value="1"/>
</dbReference>
<dbReference type="GO" id="GO:0008236">
    <property type="term" value="F:serine-type peptidase activity"/>
    <property type="evidence" value="ECO:0007669"/>
    <property type="project" value="UniProtKB-KW"/>
</dbReference>
<comment type="similarity">
    <text evidence="1">Belongs to the peptidase S66 family.</text>
</comment>
<dbReference type="InterPro" id="IPR040449">
    <property type="entry name" value="Peptidase_S66_N"/>
</dbReference>
<dbReference type="Pfam" id="PF02016">
    <property type="entry name" value="Peptidase_S66"/>
    <property type="match status" value="1"/>
</dbReference>
<protein>
    <submittedName>
        <fullName evidence="9">LD-carboxypeptidase</fullName>
    </submittedName>
</protein>
<gene>
    <name evidence="9" type="ORF">H9863_09580</name>
</gene>
<organism evidence="9 10">
    <name type="scientific">Candidatus Odoribacter faecigallinarum</name>
    <dbReference type="NCBI Taxonomy" id="2838706"/>
    <lineage>
        <taxon>Bacteria</taxon>
        <taxon>Pseudomonadati</taxon>
        <taxon>Bacteroidota</taxon>
        <taxon>Bacteroidia</taxon>
        <taxon>Bacteroidales</taxon>
        <taxon>Odoribacteraceae</taxon>
        <taxon>Odoribacter</taxon>
    </lineage>
</organism>
<keyword evidence="2" id="KW-0121">Carboxypeptidase</keyword>
<comment type="caution">
    <text evidence="9">The sequence shown here is derived from an EMBL/GenBank/DDBJ whole genome shotgun (WGS) entry which is preliminary data.</text>
</comment>
<reference evidence="9" key="2">
    <citation type="submission" date="2021-04" db="EMBL/GenBank/DDBJ databases">
        <authorList>
            <person name="Gilroy R."/>
        </authorList>
    </citation>
    <scope>NUCLEOTIDE SEQUENCE</scope>
    <source>
        <strain evidence="9">23274</strain>
    </source>
</reference>
<evidence type="ECO:0000313" key="10">
    <source>
        <dbReference type="Proteomes" id="UP000824202"/>
    </source>
</evidence>
<accession>A0A9D2ACY0</accession>
<dbReference type="InterPro" id="IPR027478">
    <property type="entry name" value="LdcA_N"/>
</dbReference>
<name>A0A9D2ACY0_9BACT</name>
<reference evidence="9" key="1">
    <citation type="journal article" date="2021" name="PeerJ">
        <title>Extensive microbial diversity within the chicken gut microbiome revealed by metagenomics and culture.</title>
        <authorList>
            <person name="Gilroy R."/>
            <person name="Ravi A."/>
            <person name="Getino M."/>
            <person name="Pursley I."/>
            <person name="Horton D.L."/>
            <person name="Alikhan N.F."/>
            <person name="Baker D."/>
            <person name="Gharbi K."/>
            <person name="Hall N."/>
            <person name="Watson M."/>
            <person name="Adriaenssens E.M."/>
            <person name="Foster-Nyarko E."/>
            <person name="Jarju S."/>
            <person name="Secka A."/>
            <person name="Antonio M."/>
            <person name="Oren A."/>
            <person name="Chaudhuri R.R."/>
            <person name="La Ragione R."/>
            <person name="Hildebrand F."/>
            <person name="Pallen M.J."/>
        </authorList>
    </citation>
    <scope>NUCLEOTIDE SEQUENCE</scope>
    <source>
        <strain evidence="9">23274</strain>
    </source>
</reference>
<dbReference type="AlphaFoldDB" id="A0A9D2ACY0"/>
<evidence type="ECO:0000259" key="8">
    <source>
        <dbReference type="Pfam" id="PF17676"/>
    </source>
</evidence>
<dbReference type="InterPro" id="IPR003507">
    <property type="entry name" value="S66_fam"/>
</dbReference>
<dbReference type="SUPFAM" id="SSF52317">
    <property type="entry name" value="Class I glutamine amidotransferase-like"/>
    <property type="match status" value="1"/>
</dbReference>
<dbReference type="EMBL" id="DXFT01000188">
    <property type="protein sequence ID" value="HIX04345.1"/>
    <property type="molecule type" value="Genomic_DNA"/>
</dbReference>
<feature type="domain" description="LD-carboxypeptidase N-terminal" evidence="7">
    <location>
        <begin position="13"/>
        <end position="128"/>
    </location>
</feature>
<evidence type="ECO:0000259" key="7">
    <source>
        <dbReference type="Pfam" id="PF02016"/>
    </source>
</evidence>
<proteinExistence type="inferred from homology"/>
<feature type="active site" description="Nucleophile" evidence="6">
    <location>
        <position position="109"/>
    </location>
</feature>
<dbReference type="InterPro" id="IPR027461">
    <property type="entry name" value="Carboxypeptidase_A_C_sf"/>
</dbReference>
<dbReference type="GO" id="GO:0006508">
    <property type="term" value="P:proteolysis"/>
    <property type="evidence" value="ECO:0007669"/>
    <property type="project" value="UniProtKB-KW"/>
</dbReference>
<evidence type="ECO:0000256" key="5">
    <source>
        <dbReference type="ARBA" id="ARBA00022825"/>
    </source>
</evidence>
<keyword evidence="4" id="KW-0378">Hydrolase</keyword>
<evidence type="ECO:0000256" key="3">
    <source>
        <dbReference type="ARBA" id="ARBA00022670"/>
    </source>
</evidence>
<feature type="active site" description="Charge relay system" evidence="6">
    <location>
        <position position="269"/>
    </location>
</feature>
<dbReference type="GO" id="GO:0004180">
    <property type="term" value="F:carboxypeptidase activity"/>
    <property type="evidence" value="ECO:0007669"/>
    <property type="project" value="UniProtKB-KW"/>
</dbReference>
<sequence>MFRPPYLQSGDKVALVSPAGAIDCIYIEQAVNTLRSWDLQPVVGENALAVHGYFAGNDEQRIHDMQWAMDDEDIRAIFCTRGGYGSMRIVEQLDYSIFQGNPKWLVGFSDITVFHSKLNTLGIESLHAPMPKSFGNTTPDALARLRDFLFGQVTSYHLPPHPFNQEGIVEAELTGGNLTLLHCVRSTTLECKHQTPVLFIEDVGENLYSIDRMLQSLKLAGKFEHLHGLIVGSFSEMKGNNFGRTAEEIIHDLLKDYAYPVCFGFPAGHIAENYPLIMGTTIELAVTAEGTDIHFTND</sequence>
<feature type="domain" description="LD-carboxypeptidase C-terminal" evidence="8">
    <location>
        <begin position="171"/>
        <end position="284"/>
    </location>
</feature>
<evidence type="ECO:0000256" key="4">
    <source>
        <dbReference type="ARBA" id="ARBA00022801"/>
    </source>
</evidence>
<dbReference type="Proteomes" id="UP000824202">
    <property type="component" value="Unassembled WGS sequence"/>
</dbReference>
<evidence type="ECO:0000313" key="9">
    <source>
        <dbReference type="EMBL" id="HIX04345.1"/>
    </source>
</evidence>
<evidence type="ECO:0000256" key="2">
    <source>
        <dbReference type="ARBA" id="ARBA00022645"/>
    </source>
</evidence>
<dbReference type="SUPFAM" id="SSF141986">
    <property type="entry name" value="LD-carboxypeptidase A C-terminal domain-like"/>
    <property type="match status" value="1"/>
</dbReference>
<dbReference type="Gene3D" id="3.40.50.10740">
    <property type="entry name" value="Class I glutamine amidotransferase-like"/>
    <property type="match status" value="1"/>
</dbReference>
<keyword evidence="3" id="KW-0645">Protease</keyword>
<keyword evidence="5" id="KW-0720">Serine protease</keyword>
<dbReference type="Pfam" id="PF17676">
    <property type="entry name" value="Peptidase_S66C"/>
    <property type="match status" value="1"/>
</dbReference>
<dbReference type="InterPro" id="IPR029062">
    <property type="entry name" value="Class_I_gatase-like"/>
</dbReference>
<dbReference type="Gene3D" id="3.50.30.60">
    <property type="entry name" value="LD-carboxypeptidase A C-terminal domain-like"/>
    <property type="match status" value="1"/>
</dbReference>
<dbReference type="InterPro" id="IPR040921">
    <property type="entry name" value="Peptidase_S66C"/>
</dbReference>